<evidence type="ECO:0000313" key="3">
    <source>
        <dbReference type="Proteomes" id="UP000765509"/>
    </source>
</evidence>
<gene>
    <name evidence="2" type="ORF">O181_015950</name>
</gene>
<evidence type="ECO:0000313" key="2">
    <source>
        <dbReference type="EMBL" id="MBW0476235.1"/>
    </source>
</evidence>
<protein>
    <submittedName>
        <fullName evidence="2">Uncharacterized protein</fullName>
    </submittedName>
</protein>
<dbReference type="EMBL" id="AVOT02004394">
    <property type="protein sequence ID" value="MBW0476235.1"/>
    <property type="molecule type" value="Genomic_DNA"/>
</dbReference>
<dbReference type="AlphaFoldDB" id="A0A9Q3C4V0"/>
<evidence type="ECO:0000256" key="1">
    <source>
        <dbReference type="SAM" id="MobiDB-lite"/>
    </source>
</evidence>
<keyword evidence="3" id="KW-1185">Reference proteome</keyword>
<dbReference type="OrthoDB" id="2506710at2759"/>
<feature type="region of interest" description="Disordered" evidence="1">
    <location>
        <begin position="80"/>
        <end position="100"/>
    </location>
</feature>
<dbReference type="Proteomes" id="UP000765509">
    <property type="component" value="Unassembled WGS sequence"/>
</dbReference>
<feature type="compositionally biased region" description="Polar residues" evidence="1">
    <location>
        <begin position="91"/>
        <end position="100"/>
    </location>
</feature>
<organism evidence="2 3">
    <name type="scientific">Austropuccinia psidii MF-1</name>
    <dbReference type="NCBI Taxonomy" id="1389203"/>
    <lineage>
        <taxon>Eukaryota</taxon>
        <taxon>Fungi</taxon>
        <taxon>Dikarya</taxon>
        <taxon>Basidiomycota</taxon>
        <taxon>Pucciniomycotina</taxon>
        <taxon>Pucciniomycetes</taxon>
        <taxon>Pucciniales</taxon>
        <taxon>Sphaerophragmiaceae</taxon>
        <taxon>Austropuccinia</taxon>
    </lineage>
</organism>
<sequence length="100" mass="11622">MENFFEEAIFNIERNRPMSWFLKQKDRLTSLNPAMSETIIHNGILRKCGSHLEHSIRSRCVDHCSKEDYINAMEDITTRTKMGGNYYKPPTDNNTSGKPI</sequence>
<accession>A0A9Q3C4V0</accession>
<proteinExistence type="predicted"/>
<name>A0A9Q3C4V0_9BASI</name>
<reference evidence="2" key="1">
    <citation type="submission" date="2021-03" db="EMBL/GenBank/DDBJ databases">
        <title>Draft genome sequence of rust myrtle Austropuccinia psidii MF-1, a brazilian biotype.</title>
        <authorList>
            <person name="Quecine M.C."/>
            <person name="Pachon D.M.R."/>
            <person name="Bonatelli M.L."/>
            <person name="Correr F.H."/>
            <person name="Franceschini L.M."/>
            <person name="Leite T.F."/>
            <person name="Margarido G.R.A."/>
            <person name="Almeida C.A."/>
            <person name="Ferrarezi J.A."/>
            <person name="Labate C.A."/>
        </authorList>
    </citation>
    <scope>NUCLEOTIDE SEQUENCE</scope>
    <source>
        <strain evidence="2">MF-1</strain>
    </source>
</reference>
<comment type="caution">
    <text evidence="2">The sequence shown here is derived from an EMBL/GenBank/DDBJ whole genome shotgun (WGS) entry which is preliminary data.</text>
</comment>